<dbReference type="EMBL" id="MFIX01000012">
    <property type="protein sequence ID" value="OGG06685.1"/>
    <property type="molecule type" value="Genomic_DNA"/>
</dbReference>
<comment type="caution">
    <text evidence="1">The sequence shown here is derived from an EMBL/GenBank/DDBJ whole genome shotgun (WGS) entry which is preliminary data.</text>
</comment>
<name>A0A1F5Z2T3_9BACT</name>
<reference evidence="1 2" key="1">
    <citation type="journal article" date="2016" name="Nat. Commun.">
        <title>Thousands of microbial genomes shed light on interconnected biogeochemical processes in an aquifer system.</title>
        <authorList>
            <person name="Anantharaman K."/>
            <person name="Brown C.T."/>
            <person name="Hug L.A."/>
            <person name="Sharon I."/>
            <person name="Castelle C.J."/>
            <person name="Probst A.J."/>
            <person name="Thomas B.C."/>
            <person name="Singh A."/>
            <person name="Wilkins M.J."/>
            <person name="Karaoz U."/>
            <person name="Brodie E.L."/>
            <person name="Williams K.H."/>
            <person name="Hubbard S.S."/>
            <person name="Banfield J.F."/>
        </authorList>
    </citation>
    <scope>NUCLEOTIDE SEQUENCE [LARGE SCALE GENOMIC DNA]</scope>
</reference>
<protein>
    <submittedName>
        <fullName evidence="1">Uncharacterized protein</fullName>
    </submittedName>
</protein>
<organism evidence="1 2">
    <name type="scientific">Candidatus Glassbacteria bacterium RIFCSPLOWO2_12_FULL_58_11</name>
    <dbReference type="NCBI Taxonomy" id="1817867"/>
    <lineage>
        <taxon>Bacteria</taxon>
        <taxon>Candidatus Glassiibacteriota</taxon>
    </lineage>
</organism>
<proteinExistence type="predicted"/>
<gene>
    <name evidence="1" type="ORF">A3F83_06855</name>
</gene>
<dbReference type="Proteomes" id="UP000179129">
    <property type="component" value="Unassembled WGS sequence"/>
</dbReference>
<dbReference type="AlphaFoldDB" id="A0A1F5Z2T3"/>
<evidence type="ECO:0000313" key="1">
    <source>
        <dbReference type="EMBL" id="OGG06685.1"/>
    </source>
</evidence>
<accession>A0A1F5Z2T3</accession>
<sequence length="168" mass="18346">MNCCNLHRQSASGNPAGRRNWRWNVLLPAFLLALAGCSAKAPTELPVDFSYDGSYVLVWVSTTRDQSNDVAFDRNAATGLLLISADHYELNASFGSAAFGYGSRTGSGQVSLGDGYVDFIADSVDTQTVPRGVYDLEKEQLKINYVKADWLWTEIWQKAAPVDFPTGG</sequence>
<evidence type="ECO:0000313" key="2">
    <source>
        <dbReference type="Proteomes" id="UP000179129"/>
    </source>
</evidence>